<evidence type="ECO:0000313" key="2">
    <source>
        <dbReference type="EMBL" id="GJG57509.1"/>
    </source>
</evidence>
<dbReference type="Proteomes" id="UP000825483">
    <property type="component" value="Unassembled WGS sequence"/>
</dbReference>
<dbReference type="RefSeq" id="WP_223929552.1">
    <property type="nucleotide sequence ID" value="NZ_BPTU01000003.1"/>
</dbReference>
<gene>
    <name evidence="2" type="ORF">PRLR5076_03600</name>
</gene>
<dbReference type="SUPFAM" id="SSF52540">
    <property type="entry name" value="P-loop containing nucleoside triphosphate hydrolases"/>
    <property type="match status" value="1"/>
</dbReference>
<organism evidence="2 3">
    <name type="scientific">Prevotella lacticifex</name>
    <dbReference type="NCBI Taxonomy" id="2854755"/>
    <lineage>
        <taxon>Bacteria</taxon>
        <taxon>Pseudomonadati</taxon>
        <taxon>Bacteroidota</taxon>
        <taxon>Bacteroidia</taxon>
        <taxon>Bacteroidales</taxon>
        <taxon>Prevotellaceae</taxon>
        <taxon>Prevotella</taxon>
    </lineage>
</organism>
<protein>
    <recommendedName>
        <fullName evidence="1">KAP NTPase domain-containing protein</fullName>
    </recommendedName>
</protein>
<accession>A0A9R1C7M8</accession>
<dbReference type="InterPro" id="IPR052754">
    <property type="entry name" value="NTPase_KAP_P-loop"/>
</dbReference>
<evidence type="ECO:0000259" key="1">
    <source>
        <dbReference type="Pfam" id="PF07693"/>
    </source>
</evidence>
<sequence length="627" mass="73389">MWKDTESYIDMLGYQVHADLLAKIILQKDMLPTSIGIFGDWGSGKSSLMLLMQESLNSWISKIAAENAKIPDGQPKINNKVLQIEFNSWQFENYENTKLTLIEQILTSVVNDISKRKDFFDKVDDLFRRLNYLKAGVICLKKIYSKIVPSSISSILPTWDELKGLVKKEDYDRLISEISPYNTSRFISQFRKSLEEIIKDANYKCVVVYIDDLDRCSPDRIIECLEAVKLFLNVNGTAFVIGADERILEYAINKHYPKNNASNDDRNRYSPFSDYLEKLIQIPFKLPKLSFSEQETYILLLLCRKYLPEGQKDEPINKFLKFRETDKHSKYAICNMKHDCDKVNFTSVERLVPILPLMEHFLNGNPRQLKRFLNTLDLRLQLADVAGFHDIRPEIMVKLMVLEYSPLYRDRFEDLYNFEVSDDTLKKSHGCIIDIDTVEKEAKDKDIKSERWKENWTSPILMNWLSSEPSLSKVDLKDYFWLSRESIKNSVPVESMISAKVHRDFFRLYKHFPTITTLKPEEKRIFSVEYSSETDCDMFTYLLNNKLRKNASDVQSWRILCADSEGLLIRNSLERLKILFNQVRIEEIQPAASSFIKSIKNLEPFKDYLTELSSHFNDRLKNALNQH</sequence>
<dbReference type="PANTHER" id="PTHR22674">
    <property type="entry name" value="NTPASE, KAP FAMILY P-LOOP DOMAIN-CONTAINING 1"/>
    <property type="match status" value="1"/>
</dbReference>
<dbReference type="GeneID" id="72468414"/>
<dbReference type="EMBL" id="BPUB01000001">
    <property type="protein sequence ID" value="GJG57509.1"/>
    <property type="molecule type" value="Genomic_DNA"/>
</dbReference>
<feature type="domain" description="KAP NTPase" evidence="1">
    <location>
        <begin position="15"/>
        <end position="380"/>
    </location>
</feature>
<proteinExistence type="predicted"/>
<reference evidence="2" key="1">
    <citation type="journal article" date="2022" name="Int. J. Syst. Evol. Microbiol.">
        <title>Prevotella lacticifex sp. nov., isolated from the rumen of cows.</title>
        <authorList>
            <person name="Shinkai T."/>
            <person name="Ikeyama N."/>
            <person name="Kumagai M."/>
            <person name="Ohmori H."/>
            <person name="Sakamoto M."/>
            <person name="Ohkuma M."/>
            <person name="Mitsumori M."/>
        </authorList>
    </citation>
    <scope>NUCLEOTIDE SEQUENCE</scope>
    <source>
        <strain evidence="2">R5076</strain>
    </source>
</reference>
<dbReference type="InterPro" id="IPR027417">
    <property type="entry name" value="P-loop_NTPase"/>
</dbReference>
<name>A0A9R1C7M8_9BACT</name>
<dbReference type="Gene3D" id="3.40.50.300">
    <property type="entry name" value="P-loop containing nucleotide triphosphate hydrolases"/>
    <property type="match status" value="1"/>
</dbReference>
<dbReference type="Pfam" id="PF07693">
    <property type="entry name" value="KAP_NTPase"/>
    <property type="match status" value="1"/>
</dbReference>
<comment type="caution">
    <text evidence="2">The sequence shown here is derived from an EMBL/GenBank/DDBJ whole genome shotgun (WGS) entry which is preliminary data.</text>
</comment>
<dbReference type="InterPro" id="IPR011646">
    <property type="entry name" value="KAP_P-loop"/>
</dbReference>
<evidence type="ECO:0000313" key="3">
    <source>
        <dbReference type="Proteomes" id="UP000825483"/>
    </source>
</evidence>
<dbReference type="PANTHER" id="PTHR22674:SF6">
    <property type="entry name" value="NTPASE KAP FAMILY P-LOOP DOMAIN-CONTAINING PROTEIN 1"/>
    <property type="match status" value="1"/>
</dbReference>
<keyword evidence="3" id="KW-1185">Reference proteome</keyword>
<dbReference type="AlphaFoldDB" id="A0A9R1C7M8"/>